<comment type="caution">
    <text evidence="4">The sequence shown here is derived from an EMBL/GenBank/DDBJ whole genome shotgun (WGS) entry which is preliminary data.</text>
</comment>
<dbReference type="InterPro" id="IPR052945">
    <property type="entry name" value="Mitotic_Regulator"/>
</dbReference>
<reference evidence="4 5" key="1">
    <citation type="submission" date="2018-03" db="EMBL/GenBank/DDBJ databases">
        <title>The draft genome of Mesorhizobium soli JCM 19897.</title>
        <authorList>
            <person name="Li L."/>
            <person name="Liu L."/>
            <person name="Liang L."/>
            <person name="Wang T."/>
            <person name="Zhang X."/>
        </authorList>
    </citation>
    <scope>NUCLEOTIDE SEQUENCE [LARGE SCALE GENOMIC DNA]</scope>
    <source>
        <strain evidence="4 5">JCM 19897</strain>
    </source>
</reference>
<dbReference type="Gene3D" id="1.10.101.10">
    <property type="entry name" value="PGBD-like superfamily/PGBD"/>
    <property type="match status" value="1"/>
</dbReference>
<keyword evidence="5" id="KW-1185">Reference proteome</keyword>
<dbReference type="RefSeq" id="WP_106724641.1">
    <property type="nucleotide sequence ID" value="NZ_PXYL01000006.1"/>
</dbReference>
<keyword evidence="1" id="KW-0175">Coiled coil</keyword>
<evidence type="ECO:0000313" key="4">
    <source>
        <dbReference type="EMBL" id="PSJ60305.1"/>
    </source>
</evidence>
<dbReference type="Pfam" id="PF01471">
    <property type="entry name" value="PG_binding_1"/>
    <property type="match status" value="1"/>
</dbReference>
<organism evidence="4 5">
    <name type="scientific">Pseudaminobacter soli</name>
    <name type="common">ex Li et al. 2025</name>
    <dbReference type="NCBI Taxonomy" id="1295366"/>
    <lineage>
        <taxon>Bacteria</taxon>
        <taxon>Pseudomonadati</taxon>
        <taxon>Pseudomonadota</taxon>
        <taxon>Alphaproteobacteria</taxon>
        <taxon>Hyphomicrobiales</taxon>
        <taxon>Phyllobacteriaceae</taxon>
        <taxon>Pseudaminobacter</taxon>
    </lineage>
</organism>
<dbReference type="Pfam" id="PF08238">
    <property type="entry name" value="Sel1"/>
    <property type="match status" value="4"/>
</dbReference>
<dbReference type="PANTHER" id="PTHR43628">
    <property type="entry name" value="ACTIVATOR OF C KINASE PROTEIN 1-RELATED"/>
    <property type="match status" value="1"/>
</dbReference>
<feature type="coiled-coil region" evidence="1">
    <location>
        <begin position="134"/>
        <end position="180"/>
    </location>
</feature>
<accession>A0A2P7SD86</accession>
<dbReference type="InterPro" id="IPR011990">
    <property type="entry name" value="TPR-like_helical_dom_sf"/>
</dbReference>
<dbReference type="InterPro" id="IPR002477">
    <property type="entry name" value="Peptidoglycan-bd-like"/>
</dbReference>
<dbReference type="AlphaFoldDB" id="A0A2P7SD86"/>
<dbReference type="SUPFAM" id="SSF47090">
    <property type="entry name" value="PGBD-like"/>
    <property type="match status" value="1"/>
</dbReference>
<evidence type="ECO:0000313" key="5">
    <source>
        <dbReference type="Proteomes" id="UP000240653"/>
    </source>
</evidence>
<dbReference type="OrthoDB" id="5295703at2"/>
<proteinExistence type="predicted"/>
<dbReference type="PANTHER" id="PTHR43628:SF1">
    <property type="entry name" value="CHITIN SYNTHASE REGULATORY FACTOR 2-RELATED"/>
    <property type="match status" value="1"/>
</dbReference>
<name>A0A2P7SD86_9HYPH</name>
<evidence type="ECO:0000259" key="3">
    <source>
        <dbReference type="Pfam" id="PF01471"/>
    </source>
</evidence>
<feature type="domain" description="Peptidoglycan binding-like" evidence="3">
    <location>
        <begin position="1185"/>
        <end position="1239"/>
    </location>
</feature>
<dbReference type="SUPFAM" id="SSF81901">
    <property type="entry name" value="HCP-like"/>
    <property type="match status" value="1"/>
</dbReference>
<dbReference type="InterPro" id="IPR036366">
    <property type="entry name" value="PGBDSf"/>
</dbReference>
<feature type="region of interest" description="Disordered" evidence="2">
    <location>
        <begin position="847"/>
        <end position="897"/>
    </location>
</feature>
<feature type="compositionally biased region" description="Basic and acidic residues" evidence="2">
    <location>
        <begin position="879"/>
        <end position="888"/>
    </location>
</feature>
<protein>
    <submittedName>
        <fullName evidence="4">Peptidoglycan-binding protein</fullName>
    </submittedName>
</protein>
<dbReference type="InterPro" id="IPR006597">
    <property type="entry name" value="Sel1-like"/>
</dbReference>
<gene>
    <name evidence="4" type="ORF">C7I85_14220</name>
</gene>
<evidence type="ECO:0000256" key="2">
    <source>
        <dbReference type="SAM" id="MobiDB-lite"/>
    </source>
</evidence>
<dbReference type="Gene3D" id="1.25.40.10">
    <property type="entry name" value="Tetratricopeptide repeat domain"/>
    <property type="match status" value="1"/>
</dbReference>
<dbReference type="Proteomes" id="UP000240653">
    <property type="component" value="Unassembled WGS sequence"/>
</dbReference>
<sequence length="1243" mass="134531">MNSKRSYLDTLNAGRPRRSYTTLEELNRSLDHLQQRLGRHMEPEAELPRSFAELRERSAHDVGTAEQAYQTIARDLDNIRSQEDGVAAFGKIANELKTLREDLRQQVSSGMRREFEAMRRDIERVGQSPANRDAHELNLEFERLSGAIQALSERADDKSLNLLRLELEQVKGAVDTLAREETVLSVDRRWDDFDRRWTDFEGRVASSQTQDPAIAALTQRLEQISNAVDNLPESLSLRSLEEKVRMLAGAVEHFARQNEHRGGETFNQIEERLDEISRAIVASTAAITQANFDPEPFERIEARISSLARQIEEVANDHPPHEVIERLTLLSQRVDEITTQVRLPEAAVERIGQQIAGIAEKIDRAPVAPDADHIFQGIEQRLDLFSTMIERRQGDALEQSNMLFRDLERRLDEVADRLDQRAHVSTFDNAGIMEAIDVRFSALAERFGADEEAVRGLETRLDDISRRLDSSAQQFAGIDPELIRNLEAQVAGLSEHLARPTNPLPEFEDIAPRLDVIERSIASSHESLLEAARQAAESAVRSMVGSASQSEAVSGLAEDLRTLEALTRRSDERNTKTFEAIHDTLLKIVDRLGSLEHTDRVEAMPQPEHAAPQKMAVQDTPSLDFDASLPLMGVFDDLQGPSPADRDGGVRSPAEAAVAAAVASALDSDAIASDKPVAASHSRLGGLMRAFSGRKREKAEKPAVDAPVAEQAEAVPSVDLDMPLDPDFANRPLEPGSGAPDLNAIMRRVRDERGQQVKPAETDAARADFIAAARRRAQAAAAEVEALKNSSELKGPVRAVRFGDMLKARRKPILMAAAAIMMALAGLQLGKALMTDGVQVATDATPQDANKAEDAAELGVTETPAVETAKVESASQPDVEAKAAEAKAPDPQPVETAQAPTMADQPAAPVAAMSSFAAANPAPAAFASQTKAAALPAASAPVTAQQPAAPVFDAASKTAAIVVPVEAGPAPLREAAAAGDAKALFEIGSRYADGRGVATDNKTAAQWYEKAAELGLAPAQYRIGNFYEKGIGVESDLGKAKLWYQLAANQGNASAMHNLAVLFAMGADGTPDNESAVRWFSQAAELGVKDSQFNLGILAAKGVGMQQNLEDSYKWFAIVATSGDKDAASKRDEIGKALRPEQLQRARAAAELWKPKQLDAYANAVDVPAAWQEDHIKTASVDVKEAVKSIQAILSKNGYHAGGADGVMGQKTKDALAAFQKANGMQPTGEVDEKVVRALLALK</sequence>
<dbReference type="SMART" id="SM00671">
    <property type="entry name" value="SEL1"/>
    <property type="match status" value="4"/>
</dbReference>
<evidence type="ECO:0000256" key="1">
    <source>
        <dbReference type="SAM" id="Coils"/>
    </source>
</evidence>
<dbReference type="EMBL" id="PXYL01000006">
    <property type="protein sequence ID" value="PSJ60305.1"/>
    <property type="molecule type" value="Genomic_DNA"/>
</dbReference>
<dbReference type="InterPro" id="IPR036365">
    <property type="entry name" value="PGBD-like_sf"/>
</dbReference>